<dbReference type="GO" id="GO:0009435">
    <property type="term" value="P:NAD+ biosynthetic process"/>
    <property type="evidence" value="ECO:0007669"/>
    <property type="project" value="UniProtKB-UniPathway"/>
</dbReference>
<dbReference type="UniPathway" id="UPA00253"/>
<dbReference type="AlphaFoldDB" id="A0A645CLC9"/>
<accession>A0A645CLC9</accession>
<dbReference type="GO" id="GO:0004515">
    <property type="term" value="F:nicotinate-nucleotide adenylyltransferase activity"/>
    <property type="evidence" value="ECO:0007669"/>
    <property type="project" value="UniProtKB-EC"/>
</dbReference>
<dbReference type="EC" id="2.7.7.18" evidence="9"/>
<dbReference type="NCBIfam" id="TIGR00125">
    <property type="entry name" value="cyt_tran_rel"/>
    <property type="match status" value="1"/>
</dbReference>
<dbReference type="NCBIfam" id="NF000840">
    <property type="entry name" value="PRK00071.1-3"/>
    <property type="match status" value="1"/>
</dbReference>
<dbReference type="SUPFAM" id="SSF52374">
    <property type="entry name" value="Nucleotidylyl transferase"/>
    <property type="match status" value="1"/>
</dbReference>
<dbReference type="NCBIfam" id="TIGR00482">
    <property type="entry name" value="nicotinate (nicotinamide) nucleotide adenylyltransferase"/>
    <property type="match status" value="1"/>
</dbReference>
<dbReference type="EMBL" id="VSSQ01028177">
    <property type="protein sequence ID" value="MPM77786.1"/>
    <property type="molecule type" value="Genomic_DNA"/>
</dbReference>
<dbReference type="InterPro" id="IPR014729">
    <property type="entry name" value="Rossmann-like_a/b/a_fold"/>
</dbReference>
<protein>
    <submittedName>
        <fullName evidence="9">Nicotinate-nucleotide adenylyltransferase</fullName>
        <ecNumber evidence="9">2.7.7.18</ecNumber>
    </submittedName>
</protein>
<dbReference type="GO" id="GO:0005524">
    <property type="term" value="F:ATP binding"/>
    <property type="evidence" value="ECO:0007669"/>
    <property type="project" value="UniProtKB-KW"/>
</dbReference>
<dbReference type="CDD" id="cd02165">
    <property type="entry name" value="NMNAT"/>
    <property type="match status" value="1"/>
</dbReference>
<comment type="pathway">
    <text evidence="1">Cofactor biosynthesis; NAD(+) biosynthesis.</text>
</comment>
<evidence type="ECO:0000256" key="3">
    <source>
        <dbReference type="ARBA" id="ARBA00022679"/>
    </source>
</evidence>
<evidence type="ECO:0000256" key="2">
    <source>
        <dbReference type="ARBA" id="ARBA00022642"/>
    </source>
</evidence>
<dbReference type="PANTHER" id="PTHR39321">
    <property type="entry name" value="NICOTINATE-NUCLEOTIDE ADENYLYLTRANSFERASE-RELATED"/>
    <property type="match status" value="1"/>
</dbReference>
<keyword evidence="3 9" id="KW-0808">Transferase</keyword>
<dbReference type="PANTHER" id="PTHR39321:SF3">
    <property type="entry name" value="PHOSPHOPANTETHEINE ADENYLYLTRANSFERASE"/>
    <property type="match status" value="1"/>
</dbReference>
<evidence type="ECO:0000256" key="6">
    <source>
        <dbReference type="ARBA" id="ARBA00022840"/>
    </source>
</evidence>
<keyword evidence="4 9" id="KW-0548">Nucleotidyltransferase</keyword>
<name>A0A645CLC9_9ZZZZ</name>
<sequence length="200" mass="22930">MRIGIFGGTFDPPHVGHLILAEECRTQLNLDKLLWVVTDNPPHKRYVNVSPIESRLKLVAKAIEGNPAFEISRVDIDRPGPHFAIDTVKILKEQFPGAEMFYLMGGDSLHDLPTWNRPQDFVKVCDGIGVMRRHADQVDLESLEKVLPGITHKVHLVEAPILEISSHQIRQRIYDGQSYRYYLRDAVFRAIHDLKIYENN</sequence>
<proteinExistence type="inferred from homology"/>
<evidence type="ECO:0000256" key="4">
    <source>
        <dbReference type="ARBA" id="ARBA00022695"/>
    </source>
</evidence>
<keyword evidence="2" id="KW-0662">Pyridine nucleotide biosynthesis</keyword>
<feature type="domain" description="Cytidyltransferase-like" evidence="8">
    <location>
        <begin position="5"/>
        <end position="172"/>
    </location>
</feature>
<dbReference type="InterPro" id="IPR004821">
    <property type="entry name" value="Cyt_trans-like"/>
</dbReference>
<reference evidence="9" key="1">
    <citation type="submission" date="2019-08" db="EMBL/GenBank/DDBJ databases">
        <authorList>
            <person name="Kucharzyk K."/>
            <person name="Murdoch R.W."/>
            <person name="Higgins S."/>
            <person name="Loffler F."/>
        </authorList>
    </citation>
    <scope>NUCLEOTIDE SEQUENCE</scope>
</reference>
<evidence type="ECO:0000313" key="9">
    <source>
        <dbReference type="EMBL" id="MPM77786.1"/>
    </source>
</evidence>
<dbReference type="HAMAP" id="MF_00244">
    <property type="entry name" value="NaMN_adenylyltr"/>
    <property type="match status" value="1"/>
</dbReference>
<keyword evidence="7" id="KW-0520">NAD</keyword>
<keyword evidence="5" id="KW-0547">Nucleotide-binding</keyword>
<comment type="caution">
    <text evidence="9">The sequence shown here is derived from an EMBL/GenBank/DDBJ whole genome shotgun (WGS) entry which is preliminary data.</text>
</comment>
<evidence type="ECO:0000256" key="1">
    <source>
        <dbReference type="ARBA" id="ARBA00004790"/>
    </source>
</evidence>
<keyword evidence="6" id="KW-0067">ATP-binding</keyword>
<dbReference type="Pfam" id="PF01467">
    <property type="entry name" value="CTP_transf_like"/>
    <property type="match status" value="1"/>
</dbReference>
<evidence type="ECO:0000256" key="5">
    <source>
        <dbReference type="ARBA" id="ARBA00022741"/>
    </source>
</evidence>
<dbReference type="InterPro" id="IPR005248">
    <property type="entry name" value="NadD/NMNAT"/>
</dbReference>
<gene>
    <name evidence="9" type="primary">nadD_33</name>
    <name evidence="9" type="ORF">SDC9_124794</name>
</gene>
<evidence type="ECO:0000259" key="8">
    <source>
        <dbReference type="Pfam" id="PF01467"/>
    </source>
</evidence>
<evidence type="ECO:0000256" key="7">
    <source>
        <dbReference type="ARBA" id="ARBA00023027"/>
    </source>
</evidence>
<organism evidence="9">
    <name type="scientific">bioreactor metagenome</name>
    <dbReference type="NCBI Taxonomy" id="1076179"/>
    <lineage>
        <taxon>unclassified sequences</taxon>
        <taxon>metagenomes</taxon>
        <taxon>ecological metagenomes</taxon>
    </lineage>
</organism>
<dbReference type="Gene3D" id="3.40.50.620">
    <property type="entry name" value="HUPs"/>
    <property type="match status" value="1"/>
</dbReference>